<keyword evidence="1" id="KW-0677">Repeat</keyword>
<name>A0A6J8C7L0_MYTCO</name>
<accession>A0A6J8C7L0</accession>
<dbReference type="OrthoDB" id="445896at2759"/>
<feature type="repeat" description="ANK" evidence="3">
    <location>
        <begin position="137"/>
        <end position="168"/>
    </location>
</feature>
<dbReference type="PANTHER" id="PTHR24198">
    <property type="entry name" value="ANKYRIN REPEAT AND PROTEIN KINASE DOMAIN-CONTAINING PROTEIN"/>
    <property type="match status" value="1"/>
</dbReference>
<dbReference type="Pfam" id="PF12796">
    <property type="entry name" value="Ank_2"/>
    <property type="match status" value="1"/>
</dbReference>
<dbReference type="Gene3D" id="1.25.40.20">
    <property type="entry name" value="Ankyrin repeat-containing domain"/>
    <property type="match status" value="3"/>
</dbReference>
<evidence type="ECO:0000313" key="5">
    <source>
        <dbReference type="Proteomes" id="UP000507470"/>
    </source>
</evidence>
<proteinExistence type="predicted"/>
<organism evidence="4 5">
    <name type="scientific">Mytilus coruscus</name>
    <name type="common">Sea mussel</name>
    <dbReference type="NCBI Taxonomy" id="42192"/>
    <lineage>
        <taxon>Eukaryota</taxon>
        <taxon>Metazoa</taxon>
        <taxon>Spiralia</taxon>
        <taxon>Lophotrochozoa</taxon>
        <taxon>Mollusca</taxon>
        <taxon>Bivalvia</taxon>
        <taxon>Autobranchia</taxon>
        <taxon>Pteriomorphia</taxon>
        <taxon>Mytilida</taxon>
        <taxon>Mytiloidea</taxon>
        <taxon>Mytilidae</taxon>
        <taxon>Mytilinae</taxon>
        <taxon>Mytilus</taxon>
    </lineage>
</organism>
<dbReference type="PANTHER" id="PTHR24198:SF165">
    <property type="entry name" value="ANKYRIN REPEAT-CONTAINING PROTEIN-RELATED"/>
    <property type="match status" value="1"/>
</dbReference>
<keyword evidence="5" id="KW-1185">Reference proteome</keyword>
<dbReference type="SUPFAM" id="SSF82171">
    <property type="entry name" value="DPP6 N-terminal domain-like"/>
    <property type="match status" value="1"/>
</dbReference>
<evidence type="ECO:0000256" key="1">
    <source>
        <dbReference type="ARBA" id="ARBA00022737"/>
    </source>
</evidence>
<dbReference type="PROSITE" id="PS50088">
    <property type="entry name" value="ANK_REPEAT"/>
    <property type="match status" value="3"/>
</dbReference>
<keyword evidence="2 3" id="KW-0040">ANK repeat</keyword>
<dbReference type="Proteomes" id="UP000507470">
    <property type="component" value="Unassembled WGS sequence"/>
</dbReference>
<dbReference type="EMBL" id="CACVKT020004647">
    <property type="protein sequence ID" value="CAC5390990.1"/>
    <property type="molecule type" value="Genomic_DNA"/>
</dbReference>
<sequence length="583" mass="65159">MGRQLNHNSVLINNDHQNVLNLRPKYLSAKKHFTLNPYSMAGKRAIREEIKDVHRERDYILRCKITDHQYQILECVRTRNAEKFKQLLNMGIDPGFTTYKGETSLHIVSEMKPDDASLEILSLLVYFGTSLNTMDRFGQTPLHHAARISAQNVKILLEGGANSDLMDNSGRTALMEACNSCPQDALTIVQYLMDRGCNIYSTDQDGCSALHYICMNKSQLVSIKTEIVYKLLYAGLSATATDKTGKMAICYDFEQYLCRRSNSNSPIKLVDDKLKVTQALIQGGSNYNRKNQRHPKSIKDAVVLYNSPSLTSLLMEFRPVLSVSSLKSIRENVLTGDGHDELLRHLTDLTHKVQSLKFICRINIRDTLKDGQNLVISSFNFTGGQNLDISCINFTSGQNLVISSINFTSGQNLVITYINFIGGQNLVISSFNFTGGQNLDISCINFTGGQNLDISSINFTCGQNLVISCINFTGGQNFHISCINFTSGQNLVISCINFTSGQNLVIYCINFTGGQNLVISSFNFTGGQNLDISCINFTGGQNLDISSINFTGGQNLVISFYRWTELRYFLLTLQVDRTYGFQY</sequence>
<reference evidence="4 5" key="1">
    <citation type="submission" date="2020-06" db="EMBL/GenBank/DDBJ databases">
        <authorList>
            <person name="Li R."/>
            <person name="Bekaert M."/>
        </authorList>
    </citation>
    <scope>NUCLEOTIDE SEQUENCE [LARGE SCALE GENOMIC DNA]</scope>
    <source>
        <strain evidence="5">wild</strain>
    </source>
</reference>
<feature type="repeat" description="ANK" evidence="3">
    <location>
        <begin position="100"/>
        <end position="136"/>
    </location>
</feature>
<dbReference type="InterPro" id="IPR002110">
    <property type="entry name" value="Ankyrin_rpt"/>
</dbReference>
<gene>
    <name evidence="4" type="ORF">MCOR_26033</name>
</gene>
<dbReference type="AlphaFoldDB" id="A0A6J8C7L0"/>
<dbReference type="InterPro" id="IPR036770">
    <property type="entry name" value="Ankyrin_rpt-contain_sf"/>
</dbReference>
<protein>
    <submittedName>
        <fullName evidence="4">Uncharacterized protein</fullName>
    </submittedName>
</protein>
<evidence type="ECO:0000313" key="4">
    <source>
        <dbReference type="EMBL" id="CAC5390990.1"/>
    </source>
</evidence>
<dbReference type="SUPFAM" id="SSF48403">
    <property type="entry name" value="Ankyrin repeat"/>
    <property type="match status" value="1"/>
</dbReference>
<evidence type="ECO:0000256" key="3">
    <source>
        <dbReference type="PROSITE-ProRule" id="PRU00023"/>
    </source>
</evidence>
<feature type="repeat" description="ANK" evidence="3">
    <location>
        <begin position="169"/>
        <end position="204"/>
    </location>
</feature>
<dbReference type="SMART" id="SM00248">
    <property type="entry name" value="ANK"/>
    <property type="match status" value="5"/>
</dbReference>
<evidence type="ECO:0000256" key="2">
    <source>
        <dbReference type="ARBA" id="ARBA00023043"/>
    </source>
</evidence>